<evidence type="ECO:0000313" key="1">
    <source>
        <dbReference type="EMBL" id="KAJ8008297.1"/>
    </source>
</evidence>
<gene>
    <name evidence="1" type="ORF">DPEC_G00103380</name>
</gene>
<comment type="caution">
    <text evidence="1">The sequence shown here is derived from an EMBL/GenBank/DDBJ whole genome shotgun (WGS) entry which is preliminary data.</text>
</comment>
<dbReference type="Proteomes" id="UP001157502">
    <property type="component" value="Chromosome 8"/>
</dbReference>
<reference evidence="1" key="1">
    <citation type="submission" date="2021-05" db="EMBL/GenBank/DDBJ databases">
        <authorList>
            <person name="Pan Q."/>
            <person name="Jouanno E."/>
            <person name="Zahm M."/>
            <person name="Klopp C."/>
            <person name="Cabau C."/>
            <person name="Louis A."/>
            <person name="Berthelot C."/>
            <person name="Parey E."/>
            <person name="Roest Crollius H."/>
            <person name="Montfort J."/>
            <person name="Robinson-Rechavi M."/>
            <person name="Bouchez O."/>
            <person name="Lampietro C."/>
            <person name="Lopez Roques C."/>
            <person name="Donnadieu C."/>
            <person name="Postlethwait J."/>
            <person name="Bobe J."/>
            <person name="Dillon D."/>
            <person name="Chandos A."/>
            <person name="von Hippel F."/>
            <person name="Guiguen Y."/>
        </authorList>
    </citation>
    <scope>NUCLEOTIDE SEQUENCE</scope>
    <source>
        <strain evidence="1">YG-Jan2019</strain>
    </source>
</reference>
<evidence type="ECO:0000313" key="2">
    <source>
        <dbReference type="Proteomes" id="UP001157502"/>
    </source>
</evidence>
<keyword evidence="2" id="KW-1185">Reference proteome</keyword>
<protein>
    <submittedName>
        <fullName evidence="1">Uncharacterized protein</fullName>
    </submittedName>
</protein>
<sequence length="111" mass="12193">MCRVGRQPRVLFVTVRWPEVNIESLAEAPAACRFDPADALSWEAAGWVVIIDTTRVLAAHTPRSDRLDHRTLFSSRTTYNLEPLSGLPRCRETDGGSTTRSSGGVRAGNPN</sequence>
<proteinExistence type="predicted"/>
<organism evidence="1 2">
    <name type="scientific">Dallia pectoralis</name>
    <name type="common">Alaska blackfish</name>
    <dbReference type="NCBI Taxonomy" id="75939"/>
    <lineage>
        <taxon>Eukaryota</taxon>
        <taxon>Metazoa</taxon>
        <taxon>Chordata</taxon>
        <taxon>Craniata</taxon>
        <taxon>Vertebrata</taxon>
        <taxon>Euteleostomi</taxon>
        <taxon>Actinopterygii</taxon>
        <taxon>Neopterygii</taxon>
        <taxon>Teleostei</taxon>
        <taxon>Protacanthopterygii</taxon>
        <taxon>Esociformes</taxon>
        <taxon>Umbridae</taxon>
        <taxon>Dallia</taxon>
    </lineage>
</organism>
<accession>A0ACC2GXA9</accession>
<name>A0ACC2GXA9_DALPE</name>
<dbReference type="EMBL" id="CM055735">
    <property type="protein sequence ID" value="KAJ8008297.1"/>
    <property type="molecule type" value="Genomic_DNA"/>
</dbReference>